<dbReference type="GO" id="GO:0007005">
    <property type="term" value="P:mitochondrion organization"/>
    <property type="evidence" value="ECO:0007669"/>
    <property type="project" value="TreeGrafter"/>
</dbReference>
<evidence type="ECO:0000313" key="3">
    <source>
        <dbReference type="EMBL" id="QLI82675.1"/>
    </source>
</evidence>
<keyword evidence="4" id="KW-1185">Reference proteome</keyword>
<feature type="region of interest" description="Disordered" evidence="1">
    <location>
        <begin position="492"/>
        <end position="511"/>
    </location>
</feature>
<dbReference type="Proteomes" id="UP000510822">
    <property type="component" value="Chromosome"/>
</dbReference>
<evidence type="ECO:0000313" key="4">
    <source>
        <dbReference type="Proteomes" id="UP000510822"/>
    </source>
</evidence>
<dbReference type="PANTHER" id="PTHR43718">
    <property type="entry name" value="LON PROTEASE"/>
    <property type="match status" value="1"/>
</dbReference>
<reference evidence="3 4" key="1">
    <citation type="journal article" date="2016" name="Int. J. Syst. Evol. Microbiol.">
        <title>Chitinibacter fontanus sp. nov., isolated from a spring.</title>
        <authorList>
            <person name="Sheu S.Y."/>
            <person name="Li Y.S."/>
            <person name="Young C.C."/>
            <person name="Chen W.M."/>
        </authorList>
    </citation>
    <scope>NUCLEOTIDE SEQUENCE [LARGE SCALE GENOMIC DNA]</scope>
    <source>
        <strain evidence="3 4">STM-7</strain>
    </source>
</reference>
<evidence type="ECO:0000259" key="2">
    <source>
        <dbReference type="Pfam" id="PF00004"/>
    </source>
</evidence>
<sequence length="511" mass="57605">MAKQDPDLSKRLLSLLSMDEPEPPEMLDLEFPPDDYHDEMVEFMDAWLPDGQFIQTPPAWYASLQGLLSQSNPNLPMKTRIFHLAAEPESEQLCACRWLSYQYYKYFIVIDSYLDLHEWSDIPPDDVARARRGRTLAFIRHLDLSEVTYQDLVADPYIDIIIPRPKLPVNWQSQVLQLQHHPLPNNTPHSVQLTDVTQLQLQIASLAAPQQDMLRPLLEPKPLLPATEAVYLRVQQWSTQLGEGSHLRHVLDTVQEQTKLRALGGKALGFRPLLLTGEPGNAKSWLASQIAAVLGLPKYKIDFAGNGDRMLLVGSSRNWHNAAPGRIAQFLAESPVANPLIVIEEVDKALAGQDHGLQDLLLMLLEPENSKEFQDNFILPSLDLSHASFILTANDPSCLSSPLLSRLQQIEIRRPNQAMMLQLLQEMYQRILKEMGVQAYFTPELPAELAIQLVSRSTSIRALRFNVQTAIEAAVKEPELSELLAHQHSLMPKLPPLKNTHGPKPPLGFLP</sequence>
<feature type="domain" description="ATPase AAA-type core" evidence="2">
    <location>
        <begin position="273"/>
        <end position="410"/>
    </location>
</feature>
<dbReference type="GO" id="GO:0004176">
    <property type="term" value="F:ATP-dependent peptidase activity"/>
    <property type="evidence" value="ECO:0007669"/>
    <property type="project" value="InterPro"/>
</dbReference>
<accession>A0A7D5VBB2</accession>
<gene>
    <name evidence="3" type="ORF">HZU75_14695</name>
</gene>
<protein>
    <submittedName>
        <fullName evidence="3">AAA family ATPase</fullName>
    </submittedName>
</protein>
<organism evidence="3 4">
    <name type="scientific">Chitinibacter fontanus</name>
    <dbReference type="NCBI Taxonomy" id="1737446"/>
    <lineage>
        <taxon>Bacteria</taxon>
        <taxon>Pseudomonadati</taxon>
        <taxon>Pseudomonadota</taxon>
        <taxon>Betaproteobacteria</taxon>
        <taxon>Neisseriales</taxon>
        <taxon>Chitinibacteraceae</taxon>
        <taxon>Chitinibacter</taxon>
    </lineage>
</organism>
<proteinExistence type="predicted"/>
<dbReference type="Gene3D" id="3.40.50.300">
    <property type="entry name" value="P-loop containing nucleotide triphosphate hydrolases"/>
    <property type="match status" value="1"/>
</dbReference>
<name>A0A7D5VBB2_9NEIS</name>
<dbReference type="InterPro" id="IPR003959">
    <property type="entry name" value="ATPase_AAA_core"/>
</dbReference>
<dbReference type="GO" id="GO:0005524">
    <property type="term" value="F:ATP binding"/>
    <property type="evidence" value="ECO:0007669"/>
    <property type="project" value="InterPro"/>
</dbReference>
<dbReference type="GO" id="GO:0003697">
    <property type="term" value="F:single-stranded DNA binding"/>
    <property type="evidence" value="ECO:0007669"/>
    <property type="project" value="TreeGrafter"/>
</dbReference>
<dbReference type="GO" id="GO:0006515">
    <property type="term" value="P:protein quality control for misfolded or incompletely synthesized proteins"/>
    <property type="evidence" value="ECO:0007669"/>
    <property type="project" value="TreeGrafter"/>
</dbReference>
<dbReference type="SUPFAM" id="SSF52540">
    <property type="entry name" value="P-loop containing nucleoside triphosphate hydrolases"/>
    <property type="match status" value="1"/>
</dbReference>
<dbReference type="Pfam" id="PF00004">
    <property type="entry name" value="AAA"/>
    <property type="match status" value="1"/>
</dbReference>
<dbReference type="KEGG" id="cfon:HZU75_14695"/>
<dbReference type="EMBL" id="CP058952">
    <property type="protein sequence ID" value="QLI82675.1"/>
    <property type="molecule type" value="Genomic_DNA"/>
</dbReference>
<dbReference type="PANTHER" id="PTHR43718:SF2">
    <property type="entry name" value="LON PROTEASE HOMOLOG, MITOCHONDRIAL"/>
    <property type="match status" value="1"/>
</dbReference>
<dbReference type="AlphaFoldDB" id="A0A7D5VBB2"/>
<evidence type="ECO:0000256" key="1">
    <source>
        <dbReference type="SAM" id="MobiDB-lite"/>
    </source>
</evidence>
<dbReference type="InterPro" id="IPR027417">
    <property type="entry name" value="P-loop_NTPase"/>
</dbReference>
<dbReference type="RefSeq" id="WP_180306751.1">
    <property type="nucleotide sequence ID" value="NZ_CP058952.1"/>
</dbReference>
<dbReference type="GO" id="GO:0004252">
    <property type="term" value="F:serine-type endopeptidase activity"/>
    <property type="evidence" value="ECO:0007669"/>
    <property type="project" value="InterPro"/>
</dbReference>
<dbReference type="GO" id="GO:0051131">
    <property type="term" value="P:chaperone-mediated protein complex assembly"/>
    <property type="evidence" value="ECO:0007669"/>
    <property type="project" value="TreeGrafter"/>
</dbReference>
<dbReference type="InterPro" id="IPR027065">
    <property type="entry name" value="Lon_Prtase"/>
</dbReference>
<dbReference type="GO" id="GO:0016887">
    <property type="term" value="F:ATP hydrolysis activity"/>
    <property type="evidence" value="ECO:0007669"/>
    <property type="project" value="InterPro"/>
</dbReference>